<reference evidence="2" key="2">
    <citation type="journal article" date="2023" name="Science">
        <title>Genomic signatures of disease resistance in endangered staghorn corals.</title>
        <authorList>
            <person name="Vollmer S.V."/>
            <person name="Selwyn J.D."/>
            <person name="Despard B.A."/>
            <person name="Roesel C.L."/>
        </authorList>
    </citation>
    <scope>NUCLEOTIDE SEQUENCE</scope>
    <source>
        <strain evidence="2">K2</strain>
    </source>
</reference>
<dbReference type="InterPro" id="IPR029526">
    <property type="entry name" value="PGBD"/>
</dbReference>
<feature type="domain" description="PiggyBac transposable element-derived protein" evidence="1">
    <location>
        <begin position="1"/>
        <end position="189"/>
    </location>
</feature>
<evidence type="ECO:0000259" key="1">
    <source>
        <dbReference type="Pfam" id="PF13843"/>
    </source>
</evidence>
<dbReference type="PANTHER" id="PTHR46599:SF2">
    <property type="entry name" value="PIGGYBAC TRANSPOSABLE ELEMENT-DERIVED PROTEIN 4-LIKE"/>
    <property type="match status" value="1"/>
</dbReference>
<name>A0AAD9QN96_ACRCE</name>
<evidence type="ECO:0000313" key="3">
    <source>
        <dbReference type="Proteomes" id="UP001249851"/>
    </source>
</evidence>
<gene>
    <name evidence="2" type="ORF">P5673_012326</name>
</gene>
<dbReference type="EMBL" id="JARQWQ010000023">
    <property type="protein sequence ID" value="KAK2564100.1"/>
    <property type="molecule type" value="Genomic_DNA"/>
</dbReference>
<dbReference type="Pfam" id="PF13843">
    <property type="entry name" value="DDE_Tnp_1_7"/>
    <property type="match status" value="1"/>
</dbReference>
<protein>
    <submittedName>
        <fullName evidence="2">PiggyBac transposable element-derived protein 4</fullName>
    </submittedName>
</protein>
<reference evidence="2" key="1">
    <citation type="journal article" date="2023" name="G3 (Bethesda)">
        <title>Whole genome assembly and annotation of the endangered Caribbean coral Acropora cervicornis.</title>
        <authorList>
            <person name="Selwyn J.D."/>
            <person name="Vollmer S.V."/>
        </authorList>
    </citation>
    <scope>NUCLEOTIDE SEQUENCE</scope>
    <source>
        <strain evidence="2">K2</strain>
    </source>
</reference>
<organism evidence="2 3">
    <name type="scientific">Acropora cervicornis</name>
    <name type="common">Staghorn coral</name>
    <dbReference type="NCBI Taxonomy" id="6130"/>
    <lineage>
        <taxon>Eukaryota</taxon>
        <taxon>Metazoa</taxon>
        <taxon>Cnidaria</taxon>
        <taxon>Anthozoa</taxon>
        <taxon>Hexacorallia</taxon>
        <taxon>Scleractinia</taxon>
        <taxon>Astrocoeniina</taxon>
        <taxon>Acroporidae</taxon>
        <taxon>Acropora</taxon>
    </lineage>
</organism>
<accession>A0AAD9QN96</accession>
<evidence type="ECO:0000313" key="2">
    <source>
        <dbReference type="EMBL" id="KAK2564100.1"/>
    </source>
</evidence>
<sequence>MPLKPVKRGIKVWVLADSTNGYLYTMQVYTGKKDGGQPEHSLGHRVVSDLVSNLQGKNYHIFSDNFFTSIRLAEDLLAENFYLCGTMRSNRTDFPSDLKPNKPEVKALRRGESIFRQKENIVTIVWEDKKLASFISTQCDVRGHETVRRKQNDGTYIKVPTIPSVTLYNKYMGGVDHNDQMRQVLRDLKASKEVVALPVLVLLRCEYCQCSYS</sequence>
<dbReference type="PANTHER" id="PTHR46599">
    <property type="entry name" value="PIGGYBAC TRANSPOSABLE ELEMENT-DERIVED PROTEIN 4"/>
    <property type="match status" value="1"/>
</dbReference>
<dbReference type="AlphaFoldDB" id="A0AAD9QN96"/>
<comment type="caution">
    <text evidence="2">The sequence shown here is derived from an EMBL/GenBank/DDBJ whole genome shotgun (WGS) entry which is preliminary data.</text>
</comment>
<dbReference type="Proteomes" id="UP001249851">
    <property type="component" value="Unassembled WGS sequence"/>
</dbReference>
<keyword evidence="3" id="KW-1185">Reference proteome</keyword>
<proteinExistence type="predicted"/>